<accession>A0A9N9K8J4</accession>
<dbReference type="Gene3D" id="3.40.50.300">
    <property type="entry name" value="P-loop containing nucleotide triphosphate hydrolases"/>
    <property type="match status" value="1"/>
</dbReference>
<dbReference type="AlphaFoldDB" id="A0A9N9K8J4"/>
<feature type="non-terminal residue" evidence="1">
    <location>
        <position position="89"/>
    </location>
</feature>
<dbReference type="EMBL" id="CAJVPZ010093984">
    <property type="protein sequence ID" value="CAG8817207.1"/>
    <property type="molecule type" value="Genomic_DNA"/>
</dbReference>
<dbReference type="OrthoDB" id="360161at2759"/>
<protein>
    <submittedName>
        <fullName evidence="1">11832_t:CDS:1</fullName>
    </submittedName>
</protein>
<sequence>LGFLEQTDEIFAACSNVKLQKYLFSATLPSGVESLANNFMKDPIRIVIETIKQQLIYVGEENGKLTAMRQLIQEGGLKPPVLIFVQSIE</sequence>
<dbReference type="Proteomes" id="UP000789396">
    <property type="component" value="Unassembled WGS sequence"/>
</dbReference>
<comment type="caution">
    <text evidence="1">The sequence shown here is derived from an EMBL/GenBank/DDBJ whole genome shotgun (WGS) entry which is preliminary data.</text>
</comment>
<evidence type="ECO:0000313" key="1">
    <source>
        <dbReference type="EMBL" id="CAG8817207.1"/>
    </source>
</evidence>
<proteinExistence type="predicted"/>
<dbReference type="SUPFAM" id="SSF52540">
    <property type="entry name" value="P-loop containing nucleoside triphosphate hydrolases"/>
    <property type="match status" value="1"/>
</dbReference>
<evidence type="ECO:0000313" key="2">
    <source>
        <dbReference type="Proteomes" id="UP000789396"/>
    </source>
</evidence>
<organism evidence="1 2">
    <name type="scientific">Racocetra fulgida</name>
    <dbReference type="NCBI Taxonomy" id="60492"/>
    <lineage>
        <taxon>Eukaryota</taxon>
        <taxon>Fungi</taxon>
        <taxon>Fungi incertae sedis</taxon>
        <taxon>Mucoromycota</taxon>
        <taxon>Glomeromycotina</taxon>
        <taxon>Glomeromycetes</taxon>
        <taxon>Diversisporales</taxon>
        <taxon>Gigasporaceae</taxon>
        <taxon>Racocetra</taxon>
    </lineage>
</organism>
<feature type="non-terminal residue" evidence="1">
    <location>
        <position position="1"/>
    </location>
</feature>
<dbReference type="InterPro" id="IPR027417">
    <property type="entry name" value="P-loop_NTPase"/>
</dbReference>
<keyword evidence="2" id="KW-1185">Reference proteome</keyword>
<gene>
    <name evidence="1" type="ORF">RFULGI_LOCUS19329</name>
</gene>
<reference evidence="1" key="1">
    <citation type="submission" date="2021-06" db="EMBL/GenBank/DDBJ databases">
        <authorList>
            <person name="Kallberg Y."/>
            <person name="Tangrot J."/>
            <person name="Rosling A."/>
        </authorList>
    </citation>
    <scope>NUCLEOTIDE SEQUENCE</scope>
    <source>
        <strain evidence="1">IN212</strain>
    </source>
</reference>
<name>A0A9N9K8J4_9GLOM</name>